<name>B8AAZ8_ORYSI</name>
<dbReference type="GO" id="GO:0016020">
    <property type="term" value="C:membrane"/>
    <property type="evidence" value="ECO:0007669"/>
    <property type="project" value="TreeGrafter"/>
</dbReference>
<dbReference type="Gene3D" id="1.10.510.10">
    <property type="entry name" value="Transferase(Phosphotransferase) domain 1"/>
    <property type="match status" value="2"/>
</dbReference>
<dbReference type="PANTHER" id="PTHR48055">
    <property type="entry name" value="LEUCINE-RICH REPEAT RECEPTOR PROTEIN KINASE EMS1"/>
    <property type="match status" value="1"/>
</dbReference>
<dbReference type="InterPro" id="IPR011009">
    <property type="entry name" value="Kinase-like_dom_sf"/>
</dbReference>
<evidence type="ECO:0000259" key="1">
    <source>
        <dbReference type="PROSITE" id="PS50011"/>
    </source>
</evidence>
<dbReference type="GO" id="GO:0005524">
    <property type="term" value="F:ATP binding"/>
    <property type="evidence" value="ECO:0007669"/>
    <property type="project" value="InterPro"/>
</dbReference>
<proteinExistence type="predicted"/>
<reference evidence="2 3" key="1">
    <citation type="journal article" date="2005" name="PLoS Biol.">
        <title>The genomes of Oryza sativa: a history of duplications.</title>
        <authorList>
            <person name="Yu J."/>
            <person name="Wang J."/>
            <person name="Lin W."/>
            <person name="Li S."/>
            <person name="Li H."/>
            <person name="Zhou J."/>
            <person name="Ni P."/>
            <person name="Dong W."/>
            <person name="Hu S."/>
            <person name="Zeng C."/>
            <person name="Zhang J."/>
            <person name="Zhang Y."/>
            <person name="Li R."/>
            <person name="Xu Z."/>
            <person name="Li S."/>
            <person name="Li X."/>
            <person name="Zheng H."/>
            <person name="Cong L."/>
            <person name="Lin L."/>
            <person name="Yin J."/>
            <person name="Geng J."/>
            <person name="Li G."/>
            <person name="Shi J."/>
            <person name="Liu J."/>
            <person name="Lv H."/>
            <person name="Li J."/>
            <person name="Wang J."/>
            <person name="Deng Y."/>
            <person name="Ran L."/>
            <person name="Shi X."/>
            <person name="Wang X."/>
            <person name="Wu Q."/>
            <person name="Li C."/>
            <person name="Ren X."/>
            <person name="Wang J."/>
            <person name="Wang X."/>
            <person name="Li D."/>
            <person name="Liu D."/>
            <person name="Zhang X."/>
            <person name="Ji Z."/>
            <person name="Zhao W."/>
            <person name="Sun Y."/>
            <person name="Zhang Z."/>
            <person name="Bao J."/>
            <person name="Han Y."/>
            <person name="Dong L."/>
            <person name="Ji J."/>
            <person name="Chen P."/>
            <person name="Wu S."/>
            <person name="Liu J."/>
            <person name="Xiao Y."/>
            <person name="Bu D."/>
            <person name="Tan J."/>
            <person name="Yang L."/>
            <person name="Ye C."/>
            <person name="Zhang J."/>
            <person name="Xu J."/>
            <person name="Zhou Y."/>
            <person name="Yu Y."/>
            <person name="Zhang B."/>
            <person name="Zhuang S."/>
            <person name="Wei H."/>
            <person name="Liu B."/>
            <person name="Lei M."/>
            <person name="Yu H."/>
            <person name="Li Y."/>
            <person name="Xu H."/>
            <person name="Wei S."/>
            <person name="He X."/>
            <person name="Fang L."/>
            <person name="Zhang Z."/>
            <person name="Zhang Y."/>
            <person name="Huang X."/>
            <person name="Su Z."/>
            <person name="Tong W."/>
            <person name="Li J."/>
            <person name="Tong Z."/>
            <person name="Li S."/>
            <person name="Ye J."/>
            <person name="Wang L."/>
            <person name="Fang L."/>
            <person name="Lei T."/>
            <person name="Chen C."/>
            <person name="Chen H."/>
            <person name="Xu Z."/>
            <person name="Li H."/>
            <person name="Huang H."/>
            <person name="Zhang F."/>
            <person name="Xu H."/>
            <person name="Li N."/>
            <person name="Zhao C."/>
            <person name="Li S."/>
            <person name="Dong L."/>
            <person name="Huang Y."/>
            <person name="Li L."/>
            <person name="Xi Y."/>
            <person name="Qi Q."/>
            <person name="Li W."/>
            <person name="Zhang B."/>
            <person name="Hu W."/>
            <person name="Zhang Y."/>
            <person name="Tian X."/>
            <person name="Jiao Y."/>
            <person name="Liang X."/>
            <person name="Jin J."/>
            <person name="Gao L."/>
            <person name="Zheng W."/>
            <person name="Hao B."/>
            <person name="Liu S."/>
            <person name="Wang W."/>
            <person name="Yuan L."/>
            <person name="Cao M."/>
            <person name="McDermott J."/>
            <person name="Samudrala R."/>
            <person name="Wang J."/>
            <person name="Wong G.K."/>
            <person name="Yang H."/>
        </authorList>
    </citation>
    <scope>NUCLEOTIDE SEQUENCE [LARGE SCALE GENOMIC DNA]</scope>
    <source>
        <strain evidence="3">cv. 93-11</strain>
    </source>
</reference>
<dbReference type="OMA" id="QIVNGRC"/>
<feature type="domain" description="Protein kinase" evidence="1">
    <location>
        <begin position="1"/>
        <end position="146"/>
    </location>
</feature>
<dbReference type="SUPFAM" id="SSF56112">
    <property type="entry name" value="Protein kinase-like (PK-like)"/>
    <property type="match status" value="1"/>
</dbReference>
<dbReference type="STRING" id="39946.B8AAZ8"/>
<dbReference type="EMBL" id="CM000126">
    <property type="protein sequence ID" value="EEC70228.1"/>
    <property type="molecule type" value="Genomic_DNA"/>
</dbReference>
<dbReference type="InterPro" id="IPR000719">
    <property type="entry name" value="Prot_kinase_dom"/>
</dbReference>
<accession>B8AAZ8</accession>
<keyword evidence="3" id="KW-1185">Reference proteome</keyword>
<gene>
    <name evidence="2" type="ORF">OsI_00996</name>
</gene>
<sequence length="174" mass="20090">MAMEYLHHEHYEIVHHCDQKPSNVLFDEETTVHVADFGIAKLLLGDDTSKITNHGKHAWNIWSSLENDLRIDRLFVGEVTIRQWVNQAFSAKLVHVLDDKLQLNESSIEDLNHLLLKIFEVGLLCSSDSPDQRMSMADVVVTSKKIRKDYEKNWHYIRGCQIVNGRCCGDTEED</sequence>
<organism evidence="2 3">
    <name type="scientific">Oryza sativa subsp. indica</name>
    <name type="common">Rice</name>
    <dbReference type="NCBI Taxonomy" id="39946"/>
    <lineage>
        <taxon>Eukaryota</taxon>
        <taxon>Viridiplantae</taxon>
        <taxon>Streptophyta</taxon>
        <taxon>Embryophyta</taxon>
        <taxon>Tracheophyta</taxon>
        <taxon>Spermatophyta</taxon>
        <taxon>Magnoliopsida</taxon>
        <taxon>Liliopsida</taxon>
        <taxon>Poales</taxon>
        <taxon>Poaceae</taxon>
        <taxon>BOP clade</taxon>
        <taxon>Oryzoideae</taxon>
        <taxon>Oryzeae</taxon>
        <taxon>Oryzinae</taxon>
        <taxon>Oryza</taxon>
        <taxon>Oryza sativa</taxon>
    </lineage>
</organism>
<dbReference type="PANTHER" id="PTHR48055:SF57">
    <property type="entry name" value="PROTEIN KINASE DOMAIN-CONTAINING PROTEIN"/>
    <property type="match status" value="1"/>
</dbReference>
<dbReference type="AlphaFoldDB" id="B8AAZ8"/>
<dbReference type="Pfam" id="PF00069">
    <property type="entry name" value="Pkinase"/>
    <property type="match status" value="1"/>
</dbReference>
<dbReference type="Proteomes" id="UP000007015">
    <property type="component" value="Chromosome 1"/>
</dbReference>
<dbReference type="GO" id="GO:0004672">
    <property type="term" value="F:protein kinase activity"/>
    <property type="evidence" value="ECO:0007669"/>
    <property type="project" value="InterPro"/>
</dbReference>
<evidence type="ECO:0000313" key="3">
    <source>
        <dbReference type="Proteomes" id="UP000007015"/>
    </source>
</evidence>
<dbReference type="PROSITE" id="PS50011">
    <property type="entry name" value="PROTEIN_KINASE_DOM"/>
    <property type="match status" value="1"/>
</dbReference>
<evidence type="ECO:0000313" key="2">
    <source>
        <dbReference type="EMBL" id="EEC70228.1"/>
    </source>
</evidence>
<dbReference type="HOGENOM" id="CLU_000288_21_4_1"/>
<dbReference type="InterPro" id="IPR051564">
    <property type="entry name" value="LRR_receptor-like_kinase"/>
</dbReference>
<dbReference type="Gramene" id="BGIOSGA003057-TA">
    <property type="protein sequence ID" value="BGIOSGA003057-PA"/>
    <property type="gene ID" value="BGIOSGA003057"/>
</dbReference>
<protein>
    <recommendedName>
        <fullName evidence="1">Protein kinase domain-containing protein</fullName>
    </recommendedName>
</protein>